<dbReference type="EMBL" id="GGFK01013485">
    <property type="protein sequence ID" value="MBW46806.1"/>
    <property type="molecule type" value="Transcribed_RNA"/>
</dbReference>
<keyword evidence="1" id="KW-0732">Signal</keyword>
<reference evidence="2" key="1">
    <citation type="submission" date="2018-01" db="EMBL/GenBank/DDBJ databases">
        <title>An insight into the sialome of Amazonian anophelines.</title>
        <authorList>
            <person name="Ribeiro J.M."/>
            <person name="Scarpassa V."/>
            <person name="Calvo E."/>
        </authorList>
    </citation>
    <scope>NUCLEOTIDE SEQUENCE</scope>
    <source>
        <tissue evidence="2">Salivary glands</tissue>
    </source>
</reference>
<feature type="chain" id="PRO_5014947636" evidence="1">
    <location>
        <begin position="22"/>
        <end position="132"/>
    </location>
</feature>
<sequence length="132" mass="15177">MATEYAHFLFAFLFLLLPSNTRPIEKSLLVPVLVSVKKGSHSLNPLFVLGSFNCQEEFRLEQRHNCTNNRKTKNSQTNNRNTTFNNINEQLSLFALSFSLSLYLSHSPPLQSFIHLDRFQSMMMMSTSVVCK</sequence>
<evidence type="ECO:0000256" key="1">
    <source>
        <dbReference type="SAM" id="SignalP"/>
    </source>
</evidence>
<organism evidence="2">
    <name type="scientific">Anopheles triannulatus</name>
    <dbReference type="NCBI Taxonomy" id="58253"/>
    <lineage>
        <taxon>Eukaryota</taxon>
        <taxon>Metazoa</taxon>
        <taxon>Ecdysozoa</taxon>
        <taxon>Arthropoda</taxon>
        <taxon>Hexapoda</taxon>
        <taxon>Insecta</taxon>
        <taxon>Pterygota</taxon>
        <taxon>Neoptera</taxon>
        <taxon>Endopterygota</taxon>
        <taxon>Diptera</taxon>
        <taxon>Nematocera</taxon>
        <taxon>Culicoidea</taxon>
        <taxon>Culicidae</taxon>
        <taxon>Anophelinae</taxon>
        <taxon>Anopheles</taxon>
    </lineage>
</organism>
<evidence type="ECO:0000313" key="2">
    <source>
        <dbReference type="EMBL" id="MBW46806.1"/>
    </source>
</evidence>
<name>A0A2M4B189_9DIPT</name>
<feature type="signal peptide" evidence="1">
    <location>
        <begin position="1"/>
        <end position="21"/>
    </location>
</feature>
<proteinExistence type="predicted"/>
<dbReference type="AlphaFoldDB" id="A0A2M4B189"/>
<accession>A0A2M4B189</accession>
<protein>
    <submittedName>
        <fullName evidence="2">Putative secreted protein</fullName>
    </submittedName>
</protein>